<protein>
    <recommendedName>
        <fullName evidence="1">GPI-anchored protein LLG1-like domain-containing protein</fullName>
    </recommendedName>
</protein>
<organism evidence="2 3">
    <name type="scientific">Kalanchoe fedtschenkoi</name>
    <name type="common">Lavender scallops</name>
    <name type="synonym">South American air plant</name>
    <dbReference type="NCBI Taxonomy" id="63787"/>
    <lineage>
        <taxon>Eukaryota</taxon>
        <taxon>Viridiplantae</taxon>
        <taxon>Streptophyta</taxon>
        <taxon>Embryophyta</taxon>
        <taxon>Tracheophyta</taxon>
        <taxon>Spermatophyta</taxon>
        <taxon>Magnoliopsida</taxon>
        <taxon>eudicotyledons</taxon>
        <taxon>Gunneridae</taxon>
        <taxon>Pentapetalae</taxon>
        <taxon>Saxifragales</taxon>
        <taxon>Crassulaceae</taxon>
        <taxon>Kalanchoe</taxon>
    </lineage>
</organism>
<evidence type="ECO:0000259" key="1">
    <source>
        <dbReference type="Pfam" id="PF26578"/>
    </source>
</evidence>
<dbReference type="Proteomes" id="UP000594263">
    <property type="component" value="Unplaced"/>
</dbReference>
<dbReference type="Pfam" id="PF26578">
    <property type="entry name" value="LLG1"/>
    <property type="match status" value="1"/>
</dbReference>
<dbReference type="EnsemblPlants" id="Kaladp0008s0287.1.v1.1">
    <property type="protein sequence ID" value="Kaladp0008s0287.1.v1.1"/>
    <property type="gene ID" value="Kaladp0008s0287.v1.1"/>
</dbReference>
<evidence type="ECO:0000313" key="2">
    <source>
        <dbReference type="EnsemblPlants" id="Kaladp0008s0287.1.v1.1"/>
    </source>
</evidence>
<feature type="domain" description="GPI-anchored protein LLG1-like" evidence="1">
    <location>
        <begin position="90"/>
        <end position="167"/>
    </location>
</feature>
<evidence type="ECO:0000313" key="3">
    <source>
        <dbReference type="Proteomes" id="UP000594263"/>
    </source>
</evidence>
<dbReference type="Gramene" id="Kaladp0008s0287.1.v1.1">
    <property type="protein sequence ID" value="Kaladp0008s0287.1.v1.1"/>
    <property type="gene ID" value="Kaladp0008s0287.v1.1"/>
</dbReference>
<proteinExistence type="predicted"/>
<dbReference type="InterPro" id="IPR039307">
    <property type="entry name" value="LORELEI-like"/>
</dbReference>
<dbReference type="PANTHER" id="PTHR31533">
    <property type="entry name" value="GPI-ANCHORED PROTEIN LLG1-RELATED-RELATED"/>
    <property type="match status" value="1"/>
</dbReference>
<dbReference type="PANTHER" id="PTHR31533:SF2">
    <property type="entry name" value="GPI-ANCHORED PROTEIN LLG1"/>
    <property type="match status" value="1"/>
</dbReference>
<dbReference type="InterPro" id="IPR058888">
    <property type="entry name" value="LLG1-like"/>
</dbReference>
<dbReference type="AlphaFoldDB" id="A0A7N0RE90"/>
<name>A0A7N0RE90_KALFE</name>
<reference evidence="2" key="1">
    <citation type="submission" date="2021-01" db="UniProtKB">
        <authorList>
            <consortium name="EnsemblPlants"/>
        </authorList>
    </citation>
    <scope>IDENTIFICATION</scope>
</reference>
<accession>A0A7N0RE90</accession>
<sequence length="204" mass="22042">MQSSFQSINCIDTPILASTSKSDRRSITPSAIFISAQLWISNSIQHSISSSSSSSSSCPQCLFFFLVLGFSTASANHISDDVFGCRDCPVNLELLNYTILTEQCQAPKYPPNKCCTAFKKLACPVSEELNDLDTDCADALFNYIYLNGHYPPGLFANECHEGKEGLDCTSFITSPPAAAAAATPFSQLPLTLLLGLIILLPLQI</sequence>
<keyword evidence="3" id="KW-1185">Reference proteome</keyword>